<feature type="transmembrane region" description="Helical" evidence="1">
    <location>
        <begin position="128"/>
        <end position="150"/>
    </location>
</feature>
<organism evidence="2 3">
    <name type="scientific">Curtobacterium salicis</name>
    <dbReference type="NCBI Taxonomy" id="1779862"/>
    <lineage>
        <taxon>Bacteria</taxon>
        <taxon>Bacillati</taxon>
        <taxon>Actinomycetota</taxon>
        <taxon>Actinomycetes</taxon>
        <taxon>Micrococcales</taxon>
        <taxon>Microbacteriaceae</taxon>
        <taxon>Curtobacterium</taxon>
    </lineage>
</organism>
<evidence type="ECO:0000256" key="1">
    <source>
        <dbReference type="SAM" id="Phobius"/>
    </source>
</evidence>
<feature type="transmembrane region" description="Helical" evidence="1">
    <location>
        <begin position="267"/>
        <end position="289"/>
    </location>
</feature>
<evidence type="ECO:0000313" key="2">
    <source>
        <dbReference type="EMBL" id="NII42207.1"/>
    </source>
</evidence>
<dbReference type="Proteomes" id="UP001318300">
    <property type="component" value="Unassembled WGS sequence"/>
</dbReference>
<gene>
    <name evidence="2" type="ORF">E9228_002865</name>
</gene>
<keyword evidence="1" id="KW-1133">Transmembrane helix</keyword>
<feature type="transmembrane region" description="Helical" evidence="1">
    <location>
        <begin position="376"/>
        <end position="399"/>
    </location>
</feature>
<feature type="transmembrane region" description="Helical" evidence="1">
    <location>
        <begin position="218"/>
        <end position="247"/>
    </location>
</feature>
<protein>
    <recommendedName>
        <fullName evidence="4">Glycosyltransferase RgtA/B/C/D-like domain-containing protein</fullName>
    </recommendedName>
</protein>
<accession>A0ABX0TAW1</accession>
<evidence type="ECO:0000313" key="3">
    <source>
        <dbReference type="Proteomes" id="UP001318300"/>
    </source>
</evidence>
<proteinExistence type="predicted"/>
<feature type="transmembrane region" description="Helical" evidence="1">
    <location>
        <begin position="157"/>
        <end position="177"/>
    </location>
</feature>
<dbReference type="RefSeq" id="WP_166781190.1">
    <property type="nucleotide sequence ID" value="NZ_JAAOYO010000004.1"/>
</dbReference>
<keyword evidence="3" id="KW-1185">Reference proteome</keyword>
<comment type="caution">
    <text evidence="2">The sequence shown here is derived from an EMBL/GenBank/DDBJ whole genome shotgun (WGS) entry which is preliminary data.</text>
</comment>
<feature type="transmembrane region" description="Helical" evidence="1">
    <location>
        <begin position="440"/>
        <end position="460"/>
    </location>
</feature>
<reference evidence="2 3" key="1">
    <citation type="submission" date="2020-03" db="EMBL/GenBank/DDBJ databases">
        <title>Above-ground endophytic microbial communities from plants in different locations in the United States.</title>
        <authorList>
            <person name="Frank C."/>
        </authorList>
    </citation>
    <scope>NUCLEOTIDE SEQUENCE [LARGE SCALE GENOMIC DNA]</scope>
    <source>
        <strain evidence="2 3">WW7</strain>
    </source>
</reference>
<sequence length="519" mass="57608">MATTIAPRHVRGFADVNRLVRLLESPWTFRITIALFVVVGAVLSVAIHMPVVDGVGHVPYSGTIAPDENRHIANILYYAGRSVWAGPVITDAPAQLLSMGEIERFPSYVYYYLTSFPVKAMLDVGAPYSAIVVALRFLNVLIAAAGLLVVHRLVRTMGMALWVATLVVVLLAATGRYEWQAAAVTYDTPANTLFFLCLLYCARLIRSSAHGYADLFRALVLGGAAIAVKYTFVPFVLVAVAVAFVLVVQRDGLRTFAHPVQRFRRVFAEHPVTSALWSALFVVTLAVLVERIGGNLLLYGQFNPSCPKLHTHQECLAFDIYRRNYWAERTHDLAIANNVPQTPFDVFEFVGSWISAYFQSMFFYRGRNTTWQVATWVQVAGAVTFVIALVAILTAFRALLRTRALVWGMVVAGSYVVAMFLFNLRTFLRLDNEYAFSGRYLLPVLPLVFAFMVLAGVALWRMLPVGWRRALIVPGVLLAAAVFVTYLGPVAFFTYARGESWYTPIALHLLPSFLTGVSS</sequence>
<feature type="transmembrane region" description="Helical" evidence="1">
    <location>
        <begin position="472"/>
        <end position="495"/>
    </location>
</feature>
<name>A0ABX0TAW1_9MICO</name>
<feature type="transmembrane region" description="Helical" evidence="1">
    <location>
        <begin position="406"/>
        <end position="428"/>
    </location>
</feature>
<feature type="transmembrane region" description="Helical" evidence="1">
    <location>
        <begin position="189"/>
        <end position="206"/>
    </location>
</feature>
<keyword evidence="1" id="KW-0812">Transmembrane</keyword>
<feature type="transmembrane region" description="Helical" evidence="1">
    <location>
        <begin position="27"/>
        <end position="49"/>
    </location>
</feature>
<evidence type="ECO:0008006" key="4">
    <source>
        <dbReference type="Google" id="ProtNLM"/>
    </source>
</evidence>
<dbReference type="EMBL" id="JAAOYO010000004">
    <property type="protein sequence ID" value="NII42207.1"/>
    <property type="molecule type" value="Genomic_DNA"/>
</dbReference>
<keyword evidence="1" id="KW-0472">Membrane</keyword>